<sequence length="37" mass="4080">MTRITGAGSVSAVSMEEAHDGEYPLRRYVRIVDVKGQ</sequence>
<accession>A0ABV2FUZ5</accession>
<dbReference type="EMBL" id="JBEPLZ010000004">
    <property type="protein sequence ID" value="MET3569858.1"/>
    <property type="molecule type" value="Genomic_DNA"/>
</dbReference>
<keyword evidence="2" id="KW-1185">Reference proteome</keyword>
<gene>
    <name evidence="1" type="ORF">ABID13_001485</name>
</gene>
<dbReference type="Proteomes" id="UP001549200">
    <property type="component" value="Unassembled WGS sequence"/>
</dbReference>
<name>A0ABV2FUZ5_9FIRM</name>
<protein>
    <submittedName>
        <fullName evidence="1">Uncharacterized protein</fullName>
    </submittedName>
</protein>
<proteinExistence type="predicted"/>
<organism evidence="1 2">
    <name type="scientific">Enterocloster citroniae</name>
    <dbReference type="NCBI Taxonomy" id="358743"/>
    <lineage>
        <taxon>Bacteria</taxon>
        <taxon>Bacillati</taxon>
        <taxon>Bacillota</taxon>
        <taxon>Clostridia</taxon>
        <taxon>Lachnospirales</taxon>
        <taxon>Lachnospiraceae</taxon>
        <taxon>Enterocloster</taxon>
    </lineage>
</organism>
<evidence type="ECO:0000313" key="1">
    <source>
        <dbReference type="EMBL" id="MET3569858.1"/>
    </source>
</evidence>
<reference evidence="1 2" key="1">
    <citation type="submission" date="2024-06" db="EMBL/GenBank/DDBJ databases">
        <title>Genomic Encyclopedia of Type Strains, Phase IV (KMG-IV): sequencing the most valuable type-strain genomes for metagenomic binning, comparative biology and taxonomic classification.</title>
        <authorList>
            <person name="Goeker M."/>
        </authorList>
    </citation>
    <scope>NUCLEOTIDE SEQUENCE [LARGE SCALE GENOMIC DNA]</scope>
    <source>
        <strain evidence="1 2">DSM 19261</strain>
    </source>
</reference>
<evidence type="ECO:0000313" key="2">
    <source>
        <dbReference type="Proteomes" id="UP001549200"/>
    </source>
</evidence>
<comment type="caution">
    <text evidence="1">The sequence shown here is derived from an EMBL/GenBank/DDBJ whole genome shotgun (WGS) entry which is preliminary data.</text>
</comment>